<name>A0A318UD17_9SPHI</name>
<dbReference type="Proteomes" id="UP000248198">
    <property type="component" value="Unassembled WGS sequence"/>
</dbReference>
<accession>A0A318UD17</accession>
<dbReference type="CDD" id="cd06268">
    <property type="entry name" value="PBP1_ABC_transporter_LIVBP-like"/>
    <property type="match status" value="1"/>
</dbReference>
<dbReference type="InterPro" id="IPR028082">
    <property type="entry name" value="Peripla_BP_I"/>
</dbReference>
<proteinExistence type="predicted"/>
<gene>
    <name evidence="1" type="ORF">B0O44_106204</name>
</gene>
<dbReference type="EMBL" id="QKLU01000006">
    <property type="protein sequence ID" value="PYF72549.1"/>
    <property type="molecule type" value="Genomic_DNA"/>
</dbReference>
<dbReference type="Gene3D" id="3.40.50.2300">
    <property type="match status" value="2"/>
</dbReference>
<protein>
    <submittedName>
        <fullName evidence="1">Substrate-binding family protein</fullName>
    </submittedName>
</protein>
<reference evidence="1 2" key="1">
    <citation type="submission" date="2018-06" db="EMBL/GenBank/DDBJ databases">
        <title>Genomic Encyclopedia of Archaeal and Bacterial Type Strains, Phase II (KMG-II): from individual species to whole genera.</title>
        <authorList>
            <person name="Goeker M."/>
        </authorList>
    </citation>
    <scope>NUCLEOTIDE SEQUENCE [LARGE SCALE GENOMIC DNA]</scope>
    <source>
        <strain evidence="1 2">DSM 27372</strain>
    </source>
</reference>
<evidence type="ECO:0000313" key="2">
    <source>
        <dbReference type="Proteomes" id="UP000248198"/>
    </source>
</evidence>
<dbReference type="RefSeq" id="WP_110833501.1">
    <property type="nucleotide sequence ID" value="NZ_QKLU01000006.1"/>
</dbReference>
<sequence length="408" mass="46153">MISVLNHLRRLSGNKYIILVLAGLCLTACSRKVRPGKTKVTEEVKKEEVKPVKKFTQASVALLVPFKLNEFKATPANKLSIERYSMAIDFYQGFKMGIDSAASAGLNFKLQVFDTRDDNTRIENLIRNNSLLQSNLIVGPVFPDGQKYIAAYAAKNDLTIVSPLAASQPSEFGNPNLVSIVNNIDLHAGKIGNYISRRYNPENTVVVLISTKKEADEILGAPLRTYFQSEKGKKFKFEEYASAFSLETKASKAKKYAILLSSSDRPFVAATIDKLLKMQKAGFNIDLFGHPDWVKQNYTTEKLQALNTIVTSSYKVNYKSPAVIDFIRKYRTAYNFEPSEYAFKGFDIGYFFGHLLGEHGESYRKYLTKEKYKGLHNSFSFIYDDQNGYINTSLMLLKYKDYTLNSIE</sequence>
<comment type="caution">
    <text evidence="1">The sequence shown here is derived from an EMBL/GenBank/DDBJ whole genome shotgun (WGS) entry which is preliminary data.</text>
</comment>
<dbReference type="SUPFAM" id="SSF53822">
    <property type="entry name" value="Periplasmic binding protein-like I"/>
    <property type="match status" value="1"/>
</dbReference>
<organism evidence="1 2">
    <name type="scientific">Pedobacter nutrimenti</name>
    <dbReference type="NCBI Taxonomy" id="1241337"/>
    <lineage>
        <taxon>Bacteria</taxon>
        <taxon>Pseudomonadati</taxon>
        <taxon>Bacteroidota</taxon>
        <taxon>Sphingobacteriia</taxon>
        <taxon>Sphingobacteriales</taxon>
        <taxon>Sphingobacteriaceae</taxon>
        <taxon>Pedobacter</taxon>
    </lineage>
</organism>
<dbReference type="AlphaFoldDB" id="A0A318UD17"/>
<evidence type="ECO:0000313" key="1">
    <source>
        <dbReference type="EMBL" id="PYF72549.1"/>
    </source>
</evidence>
<keyword evidence="2" id="KW-1185">Reference proteome</keyword>
<dbReference type="OrthoDB" id="2149800at2"/>